<keyword evidence="1" id="KW-0472">Membrane</keyword>
<dbReference type="Pfam" id="PF11460">
    <property type="entry name" value="DUF3007"/>
    <property type="match status" value="1"/>
</dbReference>
<dbReference type="EMBL" id="CP001327">
    <property type="protein sequence ID" value="ACO64172.1"/>
    <property type="molecule type" value="Genomic_DNA"/>
</dbReference>
<dbReference type="PANTHER" id="PTHR35734">
    <property type="entry name" value="OS01G0805200 PROTEIN"/>
    <property type="match status" value="1"/>
</dbReference>
<organism evidence="2 3">
    <name type="scientific">Micromonas commoda (strain RCC299 / NOUM17 / CCMP2709)</name>
    <name type="common">Picoplanktonic green alga</name>
    <dbReference type="NCBI Taxonomy" id="296587"/>
    <lineage>
        <taxon>Eukaryota</taxon>
        <taxon>Viridiplantae</taxon>
        <taxon>Chlorophyta</taxon>
        <taxon>Mamiellophyceae</taxon>
        <taxon>Mamiellales</taxon>
        <taxon>Mamiellaceae</taxon>
        <taxon>Micromonas</taxon>
    </lineage>
</organism>
<keyword evidence="1" id="KW-1133">Transmembrane helix</keyword>
<dbReference type="AlphaFoldDB" id="C1E8L2"/>
<dbReference type="OrthoDB" id="5023at2759"/>
<dbReference type="STRING" id="296587.C1E8L2"/>
<evidence type="ECO:0000313" key="2">
    <source>
        <dbReference type="EMBL" id="ACO64172.1"/>
    </source>
</evidence>
<dbReference type="eggNOG" id="ENOG502S6T3">
    <property type="taxonomic scope" value="Eukaryota"/>
</dbReference>
<reference evidence="2 3" key="1">
    <citation type="journal article" date="2009" name="Science">
        <title>Green evolution and dynamic adaptations revealed by genomes of the marine picoeukaryotes Micromonas.</title>
        <authorList>
            <person name="Worden A.Z."/>
            <person name="Lee J.H."/>
            <person name="Mock T."/>
            <person name="Rouze P."/>
            <person name="Simmons M.P."/>
            <person name="Aerts A.L."/>
            <person name="Allen A.E."/>
            <person name="Cuvelier M.L."/>
            <person name="Derelle E."/>
            <person name="Everett M.V."/>
            <person name="Foulon E."/>
            <person name="Grimwood J."/>
            <person name="Gundlach H."/>
            <person name="Henrissat B."/>
            <person name="Napoli C."/>
            <person name="McDonald S.M."/>
            <person name="Parker M.S."/>
            <person name="Rombauts S."/>
            <person name="Salamov A."/>
            <person name="Von Dassow P."/>
            <person name="Badger J.H."/>
            <person name="Coutinho P.M."/>
            <person name="Demir E."/>
            <person name="Dubchak I."/>
            <person name="Gentemann C."/>
            <person name="Eikrem W."/>
            <person name="Gready J.E."/>
            <person name="John U."/>
            <person name="Lanier W."/>
            <person name="Lindquist E.A."/>
            <person name="Lucas S."/>
            <person name="Mayer K.F."/>
            <person name="Moreau H."/>
            <person name="Not F."/>
            <person name="Otillar R."/>
            <person name="Panaud O."/>
            <person name="Pangilinan J."/>
            <person name="Paulsen I."/>
            <person name="Piegu B."/>
            <person name="Poliakov A."/>
            <person name="Robbens S."/>
            <person name="Schmutz J."/>
            <person name="Toulza E."/>
            <person name="Wyss T."/>
            <person name="Zelensky A."/>
            <person name="Zhou K."/>
            <person name="Armbrust E.V."/>
            <person name="Bhattacharya D."/>
            <person name="Goodenough U.W."/>
            <person name="Van de Peer Y."/>
            <person name="Grigoriev I.V."/>
        </authorList>
    </citation>
    <scope>NUCLEOTIDE SEQUENCE [LARGE SCALE GENOMIC DNA]</scope>
    <source>
        <strain evidence="3">RCC299 / NOUM17</strain>
    </source>
</reference>
<dbReference type="KEGG" id="mis:MICPUN_59413"/>
<gene>
    <name evidence="2" type="ORF">MICPUN_59413</name>
</gene>
<proteinExistence type="predicted"/>
<evidence type="ECO:0000256" key="1">
    <source>
        <dbReference type="SAM" id="Phobius"/>
    </source>
</evidence>
<keyword evidence="1" id="KW-0812">Transmembrane</keyword>
<dbReference type="GeneID" id="8244561"/>
<accession>C1E8L2</accession>
<name>C1E8L2_MICCC</name>
<dbReference type="Proteomes" id="UP000002009">
    <property type="component" value="Chromosome 6"/>
</dbReference>
<feature type="transmembrane region" description="Helical" evidence="1">
    <location>
        <begin position="97"/>
        <end position="117"/>
    </location>
</feature>
<sequence>MATVLNSSIAVSRVTVAPRAVRARTVAAHPAARPAASSSSFVASPSVASSLSKRNRLATTGLKASVARNVGSTRRGGLVVRAAGDEGEAPGFFYTRAGVIAIGVGVTGAGFALYYGLQANGVDPIWAGNIVQLTFVLGLTVAWVGSYVSRVMNKDMTYVKQLKDYEDAVMAKRLEELPEAELEKMMEEIKRVDAPK</sequence>
<evidence type="ECO:0000313" key="3">
    <source>
        <dbReference type="Proteomes" id="UP000002009"/>
    </source>
</evidence>
<dbReference type="OMA" id="RVMNKDM"/>
<dbReference type="RefSeq" id="XP_002502914.1">
    <property type="nucleotide sequence ID" value="XM_002502868.1"/>
</dbReference>
<protein>
    <submittedName>
        <fullName evidence="2">Uncharacterized protein</fullName>
    </submittedName>
</protein>
<dbReference type="PANTHER" id="PTHR35734:SF1">
    <property type="entry name" value="OS01G0805200 PROTEIN"/>
    <property type="match status" value="1"/>
</dbReference>
<feature type="transmembrane region" description="Helical" evidence="1">
    <location>
        <begin position="129"/>
        <end position="148"/>
    </location>
</feature>
<dbReference type="InterPro" id="IPR021562">
    <property type="entry name" value="DUF3007"/>
</dbReference>
<keyword evidence="3" id="KW-1185">Reference proteome</keyword>
<dbReference type="InParanoid" id="C1E8L2"/>